<name>A0A3L6PVZ2_PANMI</name>
<gene>
    <name evidence="2" type="ORF">C2845_PM16G12180</name>
</gene>
<keyword evidence="3" id="KW-1185">Reference proteome</keyword>
<evidence type="ECO:0000313" key="3">
    <source>
        <dbReference type="Proteomes" id="UP000275267"/>
    </source>
</evidence>
<evidence type="ECO:0000313" key="2">
    <source>
        <dbReference type="EMBL" id="RLM65858.1"/>
    </source>
</evidence>
<protein>
    <submittedName>
        <fullName evidence="2">Uncharacterized protein</fullName>
    </submittedName>
</protein>
<reference evidence="3" key="1">
    <citation type="journal article" date="2019" name="Nat. Commun.">
        <title>The genome of broomcorn millet.</title>
        <authorList>
            <person name="Zou C."/>
            <person name="Miki D."/>
            <person name="Li D."/>
            <person name="Tang Q."/>
            <person name="Xiao L."/>
            <person name="Rajput S."/>
            <person name="Deng P."/>
            <person name="Jia W."/>
            <person name="Huang R."/>
            <person name="Zhang M."/>
            <person name="Sun Y."/>
            <person name="Hu J."/>
            <person name="Fu X."/>
            <person name="Schnable P.S."/>
            <person name="Li F."/>
            <person name="Zhang H."/>
            <person name="Feng B."/>
            <person name="Zhu X."/>
            <person name="Liu R."/>
            <person name="Schnable J.C."/>
            <person name="Zhu J.-K."/>
            <person name="Zhang H."/>
        </authorList>
    </citation>
    <scope>NUCLEOTIDE SEQUENCE [LARGE SCALE GENOMIC DNA]</scope>
</reference>
<dbReference type="AlphaFoldDB" id="A0A3L6PVZ2"/>
<comment type="caution">
    <text evidence="2">The sequence shown here is derived from an EMBL/GenBank/DDBJ whole genome shotgun (WGS) entry which is preliminary data.</text>
</comment>
<evidence type="ECO:0000256" key="1">
    <source>
        <dbReference type="SAM" id="MobiDB-lite"/>
    </source>
</evidence>
<organism evidence="2 3">
    <name type="scientific">Panicum miliaceum</name>
    <name type="common">Proso millet</name>
    <name type="synonym">Broomcorn millet</name>
    <dbReference type="NCBI Taxonomy" id="4540"/>
    <lineage>
        <taxon>Eukaryota</taxon>
        <taxon>Viridiplantae</taxon>
        <taxon>Streptophyta</taxon>
        <taxon>Embryophyta</taxon>
        <taxon>Tracheophyta</taxon>
        <taxon>Spermatophyta</taxon>
        <taxon>Magnoliopsida</taxon>
        <taxon>Liliopsida</taxon>
        <taxon>Poales</taxon>
        <taxon>Poaceae</taxon>
        <taxon>PACMAD clade</taxon>
        <taxon>Panicoideae</taxon>
        <taxon>Panicodae</taxon>
        <taxon>Paniceae</taxon>
        <taxon>Panicinae</taxon>
        <taxon>Panicum</taxon>
        <taxon>Panicum sect. Panicum</taxon>
    </lineage>
</organism>
<sequence>MKPGGTLCGPVIDDVSLVPEHAHTPAARRLRMKSASQQGRVQDSRETDRIVAHSDRETATDVAPLAAEAVAVRAQIDLLETDL</sequence>
<feature type="compositionally biased region" description="Basic and acidic residues" evidence="1">
    <location>
        <begin position="42"/>
        <end position="56"/>
    </location>
</feature>
<dbReference type="EMBL" id="PQIB02000015">
    <property type="protein sequence ID" value="RLM65858.1"/>
    <property type="molecule type" value="Genomic_DNA"/>
</dbReference>
<feature type="region of interest" description="Disordered" evidence="1">
    <location>
        <begin position="27"/>
        <end position="56"/>
    </location>
</feature>
<dbReference type="Proteomes" id="UP000275267">
    <property type="component" value="Unassembled WGS sequence"/>
</dbReference>
<accession>A0A3L6PVZ2</accession>
<proteinExistence type="predicted"/>